<gene>
    <name evidence="1" type="ORF">Ae201684_015001</name>
</gene>
<dbReference type="GO" id="GO:0003779">
    <property type="term" value="F:actin binding"/>
    <property type="evidence" value="ECO:0007669"/>
    <property type="project" value="InterPro"/>
</dbReference>
<dbReference type="AlphaFoldDB" id="A0A6G0WI47"/>
<evidence type="ECO:0000313" key="2">
    <source>
        <dbReference type="Proteomes" id="UP000481153"/>
    </source>
</evidence>
<evidence type="ECO:0000313" key="1">
    <source>
        <dbReference type="EMBL" id="KAF0726859.1"/>
    </source>
</evidence>
<dbReference type="SUPFAM" id="SSF55770">
    <property type="entry name" value="Profilin (actin-binding protein)"/>
    <property type="match status" value="1"/>
</dbReference>
<dbReference type="Gene3D" id="3.30.450.30">
    <property type="entry name" value="Dynein light chain 2a, cytoplasmic"/>
    <property type="match status" value="1"/>
</dbReference>
<evidence type="ECO:0008006" key="3">
    <source>
        <dbReference type="Google" id="ProtNLM"/>
    </source>
</evidence>
<comment type="caution">
    <text evidence="1">The sequence shown here is derived from an EMBL/GenBank/DDBJ whole genome shotgun (WGS) entry which is preliminary data.</text>
</comment>
<accession>A0A6G0WI47</accession>
<dbReference type="VEuPathDB" id="FungiDB:AeMF1_019490"/>
<dbReference type="OrthoDB" id="10259541at2759"/>
<reference evidence="1 2" key="1">
    <citation type="submission" date="2019-07" db="EMBL/GenBank/DDBJ databases">
        <title>Genomics analysis of Aphanomyces spp. identifies a new class of oomycete effector associated with host adaptation.</title>
        <authorList>
            <person name="Gaulin E."/>
        </authorList>
    </citation>
    <scope>NUCLEOTIDE SEQUENCE [LARGE SCALE GENOMIC DNA]</scope>
    <source>
        <strain evidence="1 2">ATCC 201684</strain>
    </source>
</reference>
<sequence length="133" mass="14702">MESEMNATVLAAMKAQKEWAKAVAFTQEGKIIAATVKPLDGEIAAFLKLYDNRDDTMGSGIVLLNEQYDVHRFHPPLIYGRKGDPSKGEGEGIAICKVEKAVPIYCLITYTLPTLSSRAVPQLQEFCNQHFAQ</sequence>
<protein>
    <recommendedName>
        <fullName evidence="3">Profilin</fullName>
    </recommendedName>
</protein>
<dbReference type="InterPro" id="IPR048278">
    <property type="entry name" value="PFN"/>
</dbReference>
<dbReference type="PANTHER" id="PTHR41752:SF1">
    <property type="entry name" value="PROFILIN"/>
    <property type="match status" value="1"/>
</dbReference>
<dbReference type="Pfam" id="PF00235">
    <property type="entry name" value="Profilin"/>
    <property type="match status" value="1"/>
</dbReference>
<organism evidence="1 2">
    <name type="scientific">Aphanomyces euteiches</name>
    <dbReference type="NCBI Taxonomy" id="100861"/>
    <lineage>
        <taxon>Eukaryota</taxon>
        <taxon>Sar</taxon>
        <taxon>Stramenopiles</taxon>
        <taxon>Oomycota</taxon>
        <taxon>Saprolegniomycetes</taxon>
        <taxon>Saprolegniales</taxon>
        <taxon>Verrucalvaceae</taxon>
        <taxon>Aphanomyces</taxon>
    </lineage>
</organism>
<proteinExistence type="predicted"/>
<dbReference type="EMBL" id="VJMJ01000205">
    <property type="protein sequence ID" value="KAF0726859.1"/>
    <property type="molecule type" value="Genomic_DNA"/>
</dbReference>
<name>A0A6G0WI47_9STRA</name>
<dbReference type="InterPro" id="IPR036140">
    <property type="entry name" value="PFN_sf"/>
</dbReference>
<dbReference type="PANTHER" id="PTHR41752">
    <property type="entry name" value="PROFILIN"/>
    <property type="match status" value="1"/>
</dbReference>
<dbReference type="Proteomes" id="UP000481153">
    <property type="component" value="Unassembled WGS sequence"/>
</dbReference>
<keyword evidence="2" id="KW-1185">Reference proteome</keyword>